<dbReference type="Proteomes" id="UP000220840">
    <property type="component" value="Unassembled WGS sequence"/>
</dbReference>
<reference evidence="3 4" key="1">
    <citation type="submission" date="2017-10" db="EMBL/GenBank/DDBJ databases">
        <title>Effective Description of Clostridium neonatale sp. nov. linked to necrotizing enterocolitis in neonates and a clarification of species assignable to the genus Clostridium (Prazmowski 1880) emend. Lawson and Rainey 2016.</title>
        <authorList>
            <person name="Bernard K."/>
            <person name="Burdz T."/>
            <person name="Wiebe D."/>
            <person name="Balcewich B."/>
            <person name="Alfa M."/>
            <person name="Bernier A.-M."/>
        </authorList>
    </citation>
    <scope>NUCLEOTIDE SEQUENCE [LARGE SCALE GENOMIC DNA]</scope>
    <source>
        <strain evidence="3 4">LCDC99A005</strain>
    </source>
</reference>
<dbReference type="GO" id="GO:0016747">
    <property type="term" value="F:acyltransferase activity, transferring groups other than amino-acyl groups"/>
    <property type="evidence" value="ECO:0007669"/>
    <property type="project" value="InterPro"/>
</dbReference>
<name>A0A2A7MIG9_9CLOT</name>
<feature type="transmembrane region" description="Helical" evidence="1">
    <location>
        <begin position="12"/>
        <end position="34"/>
    </location>
</feature>
<dbReference type="EMBL" id="PDCJ01000001">
    <property type="protein sequence ID" value="PEG31370.1"/>
    <property type="molecule type" value="Genomic_DNA"/>
</dbReference>
<feature type="transmembrane region" description="Helical" evidence="1">
    <location>
        <begin position="73"/>
        <end position="91"/>
    </location>
</feature>
<evidence type="ECO:0000313" key="3">
    <source>
        <dbReference type="EMBL" id="PEG31370.1"/>
    </source>
</evidence>
<accession>A0A2A7MIG9</accession>
<dbReference type="OrthoDB" id="6623990at2"/>
<evidence type="ECO:0000313" key="4">
    <source>
        <dbReference type="Proteomes" id="UP000220840"/>
    </source>
</evidence>
<evidence type="ECO:0000259" key="2">
    <source>
        <dbReference type="Pfam" id="PF01757"/>
    </source>
</evidence>
<dbReference type="AlphaFoldDB" id="A0A2A7MIG9"/>
<proteinExistence type="predicted"/>
<feature type="transmembrane region" description="Helical" evidence="1">
    <location>
        <begin position="40"/>
        <end position="61"/>
    </location>
</feature>
<evidence type="ECO:0000256" key="1">
    <source>
        <dbReference type="SAM" id="Phobius"/>
    </source>
</evidence>
<protein>
    <recommendedName>
        <fullName evidence="2">Acyltransferase 3 domain-containing protein</fullName>
    </recommendedName>
</protein>
<feature type="transmembrane region" description="Helical" evidence="1">
    <location>
        <begin position="103"/>
        <end position="122"/>
    </location>
</feature>
<keyword evidence="1" id="KW-1133">Transmembrane helix</keyword>
<keyword evidence="1" id="KW-0472">Membrane</keyword>
<feature type="transmembrane region" description="Helical" evidence="1">
    <location>
        <begin position="257"/>
        <end position="275"/>
    </location>
</feature>
<feature type="domain" description="Acyltransferase 3" evidence="2">
    <location>
        <begin position="10"/>
        <end position="304"/>
    </location>
</feature>
<dbReference type="InterPro" id="IPR002656">
    <property type="entry name" value="Acyl_transf_3_dom"/>
</dbReference>
<organism evidence="3 4">
    <name type="scientific">Clostridium neonatale</name>
    <dbReference type="NCBI Taxonomy" id="137838"/>
    <lineage>
        <taxon>Bacteria</taxon>
        <taxon>Bacillati</taxon>
        <taxon>Bacillota</taxon>
        <taxon>Clostridia</taxon>
        <taxon>Eubacteriales</taxon>
        <taxon>Clostridiaceae</taxon>
        <taxon>Clostridium</taxon>
    </lineage>
</organism>
<keyword evidence="1" id="KW-0812">Transmembrane</keyword>
<sequence length="325" mass="38196">MSKENTKRIPYFDNVKGLLITLVVLGHIIEPFLYIHSLDFIYILIYSFHMPLFIFCSGYFACKNNKKILHNLIFPYILFQCLYILFERYILHNDVTFTFTTPYWILWYLLSVSSFNIIIQFFEKINIKVIFISFIIGLAVGYDNSIGHYLSLSRTISLFPFFLLGYYFRISRFDFNKLKKNNNIVYISVFLTFIFTILLYLFCNSIDKNWLFGSNPYEAFNYNFIIRCASYIVAIIFSVFILIILPNKNIKFITKAGTNSMSIFLLHGFVIKFLQKYFNFGIFHTNFNIIIAMILITLLVVLIFSSKLISNSLNNVLSVGIAQHK</sequence>
<dbReference type="PANTHER" id="PTHR37312:SF1">
    <property type="entry name" value="MEMBRANE-BOUND ACYLTRANSFERASE YKRP-RELATED"/>
    <property type="match status" value="1"/>
</dbReference>
<feature type="transmembrane region" description="Helical" evidence="1">
    <location>
        <begin position="152"/>
        <end position="171"/>
    </location>
</feature>
<feature type="transmembrane region" description="Helical" evidence="1">
    <location>
        <begin position="287"/>
        <end position="305"/>
    </location>
</feature>
<dbReference type="InterPro" id="IPR052734">
    <property type="entry name" value="Nod_factor_acetyltransferase"/>
</dbReference>
<dbReference type="Pfam" id="PF01757">
    <property type="entry name" value="Acyl_transf_3"/>
    <property type="match status" value="1"/>
</dbReference>
<dbReference type="STRING" id="137838.GCA_001458595_02785"/>
<gene>
    <name evidence="3" type="ORF">CQ394_06580</name>
</gene>
<dbReference type="RefSeq" id="WP_058295528.1">
    <property type="nucleotide sequence ID" value="NZ_CAKJVD010000041.1"/>
</dbReference>
<dbReference type="PANTHER" id="PTHR37312">
    <property type="entry name" value="MEMBRANE-BOUND ACYLTRANSFERASE YKRP-RELATED"/>
    <property type="match status" value="1"/>
</dbReference>
<keyword evidence="4" id="KW-1185">Reference proteome</keyword>
<dbReference type="GeneID" id="68877810"/>
<feature type="transmembrane region" description="Helical" evidence="1">
    <location>
        <begin position="183"/>
        <end position="202"/>
    </location>
</feature>
<comment type="caution">
    <text evidence="3">The sequence shown here is derived from an EMBL/GenBank/DDBJ whole genome shotgun (WGS) entry which is preliminary data.</text>
</comment>
<feature type="transmembrane region" description="Helical" evidence="1">
    <location>
        <begin position="129"/>
        <end position="146"/>
    </location>
</feature>
<feature type="transmembrane region" description="Helical" evidence="1">
    <location>
        <begin position="222"/>
        <end position="245"/>
    </location>
</feature>